<dbReference type="EC" id="2.1.1.297" evidence="5"/>
<dbReference type="Gene3D" id="3.40.50.150">
    <property type="entry name" value="Vaccinia Virus protein VP39"/>
    <property type="match status" value="1"/>
</dbReference>
<dbReference type="OrthoDB" id="9800643at2"/>
<dbReference type="STRING" id="1179155.CF67_10018"/>
<dbReference type="EMBL" id="JGVK01000002">
    <property type="protein sequence ID" value="KEY91655.1"/>
    <property type="molecule type" value="Genomic_DNA"/>
</dbReference>
<comment type="similarity">
    <text evidence="5">Belongs to the protein N5-glutamine methyltransferase family. PrmC subfamily.</text>
</comment>
<gene>
    <name evidence="8" type="primary">hemK</name>
    <name evidence="5" type="synonym">prmC</name>
    <name evidence="8" type="ORF">CF67_10018</name>
</gene>
<dbReference type="InterPro" id="IPR007848">
    <property type="entry name" value="Small_mtfrase_dom"/>
</dbReference>
<dbReference type="InterPro" id="IPR019874">
    <property type="entry name" value="RF_methyltr_PrmC"/>
</dbReference>
<comment type="caution">
    <text evidence="8">The sequence shown here is derived from an EMBL/GenBank/DDBJ whole genome shotgun (WGS) entry which is preliminary data.</text>
</comment>
<keyword evidence="3 5" id="KW-0949">S-adenosyl-L-methionine</keyword>
<dbReference type="NCBIfam" id="TIGR03534">
    <property type="entry name" value="RF_mod_PrmC"/>
    <property type="match status" value="1"/>
</dbReference>
<dbReference type="PANTHER" id="PTHR18895:SF74">
    <property type="entry name" value="MTRF1L RELEASE FACTOR GLUTAMINE METHYLTRANSFERASE"/>
    <property type="match status" value="1"/>
</dbReference>
<dbReference type="HAMAP" id="MF_02126">
    <property type="entry name" value="RF_methyltr_PrmC"/>
    <property type="match status" value="1"/>
</dbReference>
<dbReference type="Gene3D" id="1.10.8.10">
    <property type="entry name" value="DNA helicase RuvA subunit, C-terminal domain"/>
    <property type="match status" value="1"/>
</dbReference>
<dbReference type="GO" id="GO:0102559">
    <property type="term" value="F:peptide chain release factor N(5)-glutamine methyltransferase activity"/>
    <property type="evidence" value="ECO:0007669"/>
    <property type="project" value="UniProtKB-EC"/>
</dbReference>
<evidence type="ECO:0000256" key="1">
    <source>
        <dbReference type="ARBA" id="ARBA00022603"/>
    </source>
</evidence>
<dbReference type="Pfam" id="PF05175">
    <property type="entry name" value="MTS"/>
    <property type="match status" value="1"/>
</dbReference>
<evidence type="ECO:0000256" key="5">
    <source>
        <dbReference type="HAMAP-Rule" id="MF_02126"/>
    </source>
</evidence>
<dbReference type="SUPFAM" id="SSF53335">
    <property type="entry name" value="S-adenosyl-L-methionine-dependent methyltransferases"/>
    <property type="match status" value="1"/>
</dbReference>
<evidence type="ECO:0000313" key="8">
    <source>
        <dbReference type="EMBL" id="KEY91655.1"/>
    </source>
</evidence>
<dbReference type="InterPro" id="IPR004556">
    <property type="entry name" value="HemK-like"/>
</dbReference>
<feature type="binding site" evidence="5">
    <location>
        <position position="174"/>
    </location>
    <ligand>
        <name>S-adenosyl-L-methionine</name>
        <dbReference type="ChEBI" id="CHEBI:59789"/>
    </ligand>
</feature>
<dbReference type="PROSITE" id="PS00092">
    <property type="entry name" value="N6_MTASE"/>
    <property type="match status" value="1"/>
</dbReference>
<feature type="binding site" evidence="5">
    <location>
        <position position="146"/>
    </location>
    <ligand>
        <name>S-adenosyl-L-methionine</name>
        <dbReference type="ChEBI" id="CHEBI:59789"/>
    </ligand>
</feature>
<evidence type="ECO:0000256" key="3">
    <source>
        <dbReference type="ARBA" id="ARBA00022691"/>
    </source>
</evidence>
<keyword evidence="9" id="KW-1185">Reference proteome</keyword>
<keyword evidence="1 5" id="KW-0489">Methyltransferase</keyword>
<sequence length="293" mass="33262">MLVLSDIGSILKISSEKLKDSGSGSPRLDAEILLCHTLEKTRSYLVTWPERLLTRIQFEHFSEMLTRRLNGEPIAYIIGEWEFWSLSLKVSESTLIPRPDTERLVEVALRRTYKQNGSILDLGTGTGAIALSLASEMCRRRVIGVDVELQAQVLAVENARRLNILNVNFFVGSWFQPIDDNEKFSLIVSNPPYMKENDSHLLQGDVRFEPMSALVAKEEGLADIKYIAVHSRFYLENFGWLMLEHAHDQGQAVRKILVSLGYQKVLTEKDYAGNDRVTIGQLHTLKTKTKQSK</sequence>
<dbReference type="Pfam" id="PF17827">
    <property type="entry name" value="PrmC_N"/>
    <property type="match status" value="1"/>
</dbReference>
<feature type="binding site" evidence="5">
    <location>
        <begin position="190"/>
        <end position="193"/>
    </location>
    <ligand>
        <name>substrate</name>
    </ligand>
</feature>
<dbReference type="PANTHER" id="PTHR18895">
    <property type="entry name" value="HEMK METHYLTRANSFERASE"/>
    <property type="match status" value="1"/>
</dbReference>
<evidence type="ECO:0000259" key="6">
    <source>
        <dbReference type="Pfam" id="PF05175"/>
    </source>
</evidence>
<dbReference type="InterPro" id="IPR029063">
    <property type="entry name" value="SAM-dependent_MTases_sf"/>
</dbReference>
<dbReference type="AlphaFoldDB" id="A0A084CPC6"/>
<protein>
    <recommendedName>
        <fullName evidence="5">Release factor glutamine methyltransferase</fullName>
        <shortName evidence="5">RF MTase</shortName>
        <ecNumber evidence="5">2.1.1.297</ecNumber>
    </recommendedName>
    <alternativeName>
        <fullName evidence="5">N5-glutamine methyltransferase PrmC</fullName>
    </alternativeName>
    <alternativeName>
        <fullName evidence="5">Protein-(glutamine-N5) MTase PrmC</fullName>
    </alternativeName>
    <alternativeName>
        <fullName evidence="5">Protein-glutamine N-methyltransferase PrmC</fullName>
    </alternativeName>
</protein>
<feature type="binding site" evidence="5">
    <location>
        <begin position="123"/>
        <end position="127"/>
    </location>
    <ligand>
        <name>S-adenosyl-L-methionine</name>
        <dbReference type="ChEBI" id="CHEBI:59789"/>
    </ligand>
</feature>
<dbReference type="Proteomes" id="UP000053784">
    <property type="component" value="Unassembled WGS sequence"/>
</dbReference>
<evidence type="ECO:0000259" key="7">
    <source>
        <dbReference type="Pfam" id="PF17827"/>
    </source>
</evidence>
<organism evidence="8 9">
    <name type="scientific">Candidatus Photodesmus blepharonis</name>
    <dbReference type="NCBI Taxonomy" id="1179155"/>
    <lineage>
        <taxon>Bacteria</taxon>
        <taxon>Pseudomonadati</taxon>
        <taxon>Pseudomonadota</taxon>
        <taxon>Gammaproteobacteria</taxon>
        <taxon>Vibrionales</taxon>
        <taxon>Vibrionaceae</taxon>
        <taxon>Candidatus Photodesmus</taxon>
    </lineage>
</organism>
<dbReference type="InterPro" id="IPR040758">
    <property type="entry name" value="PrmC_N"/>
</dbReference>
<feature type="domain" description="Methyltransferase small" evidence="6">
    <location>
        <begin position="112"/>
        <end position="199"/>
    </location>
</feature>
<comment type="catalytic activity">
    <reaction evidence="4 5">
        <text>L-glutaminyl-[peptide chain release factor] + S-adenosyl-L-methionine = N(5)-methyl-L-glutaminyl-[peptide chain release factor] + S-adenosyl-L-homocysteine + H(+)</text>
        <dbReference type="Rhea" id="RHEA:42896"/>
        <dbReference type="Rhea" id="RHEA-COMP:10271"/>
        <dbReference type="Rhea" id="RHEA-COMP:10272"/>
        <dbReference type="ChEBI" id="CHEBI:15378"/>
        <dbReference type="ChEBI" id="CHEBI:30011"/>
        <dbReference type="ChEBI" id="CHEBI:57856"/>
        <dbReference type="ChEBI" id="CHEBI:59789"/>
        <dbReference type="ChEBI" id="CHEBI:61891"/>
        <dbReference type="EC" id="2.1.1.297"/>
    </reaction>
</comment>
<evidence type="ECO:0000256" key="2">
    <source>
        <dbReference type="ARBA" id="ARBA00022679"/>
    </source>
</evidence>
<dbReference type="GO" id="GO:0003676">
    <property type="term" value="F:nucleic acid binding"/>
    <property type="evidence" value="ECO:0007669"/>
    <property type="project" value="InterPro"/>
</dbReference>
<feature type="domain" description="Release factor glutamine methyltransferase N-terminal" evidence="7">
    <location>
        <begin position="11"/>
        <end position="79"/>
    </location>
</feature>
<feature type="binding site" evidence="5">
    <location>
        <position position="190"/>
    </location>
    <ligand>
        <name>S-adenosyl-L-methionine</name>
        <dbReference type="ChEBI" id="CHEBI:59789"/>
    </ligand>
</feature>
<evidence type="ECO:0000313" key="9">
    <source>
        <dbReference type="Proteomes" id="UP000053784"/>
    </source>
</evidence>
<dbReference type="GO" id="GO:0032259">
    <property type="term" value="P:methylation"/>
    <property type="evidence" value="ECO:0007669"/>
    <property type="project" value="UniProtKB-KW"/>
</dbReference>
<dbReference type="RefSeq" id="WP_034413031.1">
    <property type="nucleotide sequence ID" value="NZ_JGVK01000002.1"/>
</dbReference>
<evidence type="ECO:0000256" key="4">
    <source>
        <dbReference type="ARBA" id="ARBA00048391"/>
    </source>
</evidence>
<dbReference type="InterPro" id="IPR002052">
    <property type="entry name" value="DNA_methylase_N6_adenine_CS"/>
</dbReference>
<accession>A0A084CPC6</accession>
<keyword evidence="2 5" id="KW-0808">Transferase</keyword>
<dbReference type="eggNOG" id="COG2890">
    <property type="taxonomic scope" value="Bacteria"/>
</dbReference>
<dbReference type="NCBIfam" id="TIGR00536">
    <property type="entry name" value="hemK_fam"/>
    <property type="match status" value="1"/>
</dbReference>
<reference evidence="8 9" key="1">
    <citation type="submission" date="2014-03" db="EMBL/GenBank/DDBJ databases">
        <title>Selection and divergence in the genomes of co-occurring obligate luminous symbionts with specific hosts.</title>
        <authorList>
            <person name="Hendry T.A."/>
            <person name="de Wet J.R."/>
            <person name="Dunlap P.V."/>
        </authorList>
    </citation>
    <scope>NUCLEOTIDE SEQUENCE [LARGE SCALE GENOMIC DNA]</scope>
    <source>
        <strain evidence="8 9">Ppalp.1</strain>
    </source>
</reference>
<dbReference type="CDD" id="cd02440">
    <property type="entry name" value="AdoMet_MTases"/>
    <property type="match status" value="1"/>
</dbReference>
<dbReference type="InterPro" id="IPR050320">
    <property type="entry name" value="N5-glutamine_MTase"/>
</dbReference>
<comment type="function">
    <text evidence="5">Methylates the class 1 translation termination release factors RF1/PrfA and RF2/PrfB on the glutamine residue of the universally conserved GGQ motif.</text>
</comment>
<dbReference type="FunFam" id="3.40.50.150:FF:000053">
    <property type="entry name" value="Release factor glutamine methyltransferase"/>
    <property type="match status" value="1"/>
</dbReference>
<name>A0A084CPC6_9GAMM</name>
<proteinExistence type="inferred from homology"/>